<evidence type="ECO:0000313" key="3">
    <source>
        <dbReference type="Proteomes" id="UP000831787"/>
    </source>
</evidence>
<dbReference type="Proteomes" id="UP000831787">
    <property type="component" value="Chromosome"/>
</dbReference>
<proteinExistence type="predicted"/>
<feature type="transmembrane region" description="Helical" evidence="1">
    <location>
        <begin position="75"/>
        <end position="96"/>
    </location>
</feature>
<dbReference type="PIRSF" id="PIRSF038991">
    <property type="entry name" value="Protein_AbrB"/>
    <property type="match status" value="1"/>
</dbReference>
<gene>
    <name evidence="2" type="ORF">MUN89_08310</name>
</gene>
<organism evidence="2 3">
    <name type="scientific">Halobacillus salinarum</name>
    <dbReference type="NCBI Taxonomy" id="2932257"/>
    <lineage>
        <taxon>Bacteria</taxon>
        <taxon>Bacillati</taxon>
        <taxon>Bacillota</taxon>
        <taxon>Bacilli</taxon>
        <taxon>Bacillales</taxon>
        <taxon>Bacillaceae</taxon>
        <taxon>Halobacillus</taxon>
    </lineage>
</organism>
<feature type="transmembrane region" description="Helical" evidence="1">
    <location>
        <begin position="184"/>
        <end position="204"/>
    </location>
</feature>
<reference evidence="2 3" key="1">
    <citation type="submission" date="2022-04" db="EMBL/GenBank/DDBJ databases">
        <title>Halobacillus sp. isolated from saltern.</title>
        <authorList>
            <person name="Won M."/>
            <person name="Lee C.-M."/>
            <person name="Woen H.-Y."/>
            <person name="Kwon S.-W."/>
        </authorList>
    </citation>
    <scope>NUCLEOTIDE SEQUENCE [LARGE SCALE GENOMIC DNA]</scope>
    <source>
        <strain evidence="2 3">SSBR10-3</strain>
    </source>
</reference>
<keyword evidence="3" id="KW-1185">Reference proteome</keyword>
<dbReference type="RefSeq" id="WP_244712832.1">
    <property type="nucleotide sequence ID" value="NZ_CP095073.1"/>
</dbReference>
<keyword evidence="1" id="KW-0812">Transmembrane</keyword>
<dbReference type="InterPro" id="IPR017516">
    <property type="entry name" value="AbrB_dup"/>
</dbReference>
<feature type="transmembrane region" description="Helical" evidence="1">
    <location>
        <begin position="145"/>
        <end position="164"/>
    </location>
</feature>
<keyword evidence="1" id="KW-0472">Membrane</keyword>
<keyword evidence="1" id="KW-1133">Transmembrane helix</keyword>
<name>A0ABY4EN79_9BACI</name>
<feature type="transmembrane region" description="Helical" evidence="1">
    <location>
        <begin position="216"/>
        <end position="233"/>
    </location>
</feature>
<dbReference type="Pfam" id="PF05145">
    <property type="entry name" value="AbrB"/>
    <property type="match status" value="1"/>
</dbReference>
<dbReference type="PANTHER" id="PTHR38457">
    <property type="entry name" value="REGULATOR ABRB-RELATED"/>
    <property type="match status" value="1"/>
</dbReference>
<feature type="transmembrane region" description="Helical" evidence="1">
    <location>
        <begin position="6"/>
        <end position="38"/>
    </location>
</feature>
<accession>A0ABY4EN79</accession>
<feature type="transmembrane region" description="Helical" evidence="1">
    <location>
        <begin position="331"/>
        <end position="349"/>
    </location>
</feature>
<dbReference type="InterPro" id="IPR007820">
    <property type="entry name" value="AbrB_fam"/>
</dbReference>
<dbReference type="EMBL" id="CP095073">
    <property type="protein sequence ID" value="UOQ45910.1"/>
    <property type="molecule type" value="Genomic_DNA"/>
</dbReference>
<evidence type="ECO:0000256" key="1">
    <source>
        <dbReference type="SAM" id="Phobius"/>
    </source>
</evidence>
<dbReference type="PANTHER" id="PTHR38457:SF1">
    <property type="entry name" value="REGULATOR ABRB-RELATED"/>
    <property type="match status" value="1"/>
</dbReference>
<dbReference type="NCBIfam" id="TIGR03082">
    <property type="entry name" value="Gneg_AbrB_dup"/>
    <property type="match status" value="2"/>
</dbReference>
<feature type="transmembrane region" description="Helical" evidence="1">
    <location>
        <begin position="268"/>
        <end position="291"/>
    </location>
</feature>
<sequence length="360" mass="39151">MTRTFLYLIAAAFFGWLLSLLHIPAGWLIGSLMFGVFFRLNISELSMPSYLFPFSLSLIGTSIGLTMQTSMFKEVASYFLPLLVSLVAIMLGAWLLSRILTRYSNLDRTTALFSCIPGGASAMLALSEEYEADQRIVAAFQMTRAMFIALSIPVLAGLVAHWSGSGGEQAAAHTADTARTTNGTMLFPGFKIVCMLGIIALALFLAKKAKIPAGQLLYAMLLAFLINQFLFPIGSLPSIIVGIAQALLGAIIGLRFDRTTLVQLKEIGWLSLGILMMYLVLTFVISLLFFVSTPLNYVTSMLSMAPGGAPQMSSTAAVLNLDASIVASLQLIRLLTIYLLLPLVIPYVIKQPVLRKKKME</sequence>
<evidence type="ECO:0000313" key="2">
    <source>
        <dbReference type="EMBL" id="UOQ45910.1"/>
    </source>
</evidence>
<protein>
    <submittedName>
        <fullName evidence="2">AbrB family transcriptional regulator</fullName>
    </submittedName>
</protein>
<feature type="transmembrane region" description="Helical" evidence="1">
    <location>
        <begin position="239"/>
        <end position="256"/>
    </location>
</feature>